<keyword evidence="2" id="KW-1185">Reference proteome</keyword>
<reference evidence="1 2" key="1">
    <citation type="submission" date="2019-08" db="EMBL/GenBank/DDBJ databases">
        <title>Whole genome of Aphis craccivora.</title>
        <authorList>
            <person name="Voronova N.V."/>
            <person name="Shulinski R.S."/>
            <person name="Bandarenka Y.V."/>
            <person name="Zhorov D.G."/>
            <person name="Warner D."/>
        </authorList>
    </citation>
    <scope>NUCLEOTIDE SEQUENCE [LARGE SCALE GENOMIC DNA]</scope>
    <source>
        <strain evidence="1">180601</strain>
        <tissue evidence="1">Whole Body</tissue>
    </source>
</reference>
<accession>A0A6G0Y5U9</accession>
<name>A0A6G0Y5U9_APHCR</name>
<dbReference type="OrthoDB" id="6626734at2759"/>
<evidence type="ECO:0000313" key="1">
    <source>
        <dbReference type="EMBL" id="KAF0749512.1"/>
    </source>
</evidence>
<dbReference type="PANTHER" id="PTHR33332">
    <property type="entry name" value="REVERSE TRANSCRIPTASE DOMAIN-CONTAINING PROTEIN"/>
    <property type="match status" value="1"/>
</dbReference>
<dbReference type="GO" id="GO:0003964">
    <property type="term" value="F:RNA-directed DNA polymerase activity"/>
    <property type="evidence" value="ECO:0007669"/>
    <property type="project" value="UniProtKB-KW"/>
</dbReference>
<comment type="caution">
    <text evidence="1">The sequence shown here is derived from an EMBL/GenBank/DDBJ whole genome shotgun (WGS) entry which is preliminary data.</text>
</comment>
<protein>
    <submittedName>
        <fullName evidence="1">Reverse transcriptase domain-containing protein</fullName>
    </submittedName>
</protein>
<keyword evidence="1" id="KW-0695">RNA-directed DNA polymerase</keyword>
<sequence length="149" mass="17490">MSFNKSRSPILHPYRLCDVLINQVFVFKELGIFYTSSLSFEHHKNIIVPKALKILGFIKRVSKTFSSAICLRSLYFCLVRSILEYGVEVWHPYLAKDQLRLERVQNRYLSYVAFLLQIVHLAHDYSLVHQTLNIQTLSNRRLTADINFV</sequence>
<dbReference type="Proteomes" id="UP000478052">
    <property type="component" value="Unassembled WGS sequence"/>
</dbReference>
<keyword evidence="1" id="KW-0548">Nucleotidyltransferase</keyword>
<dbReference type="EMBL" id="VUJU01006069">
    <property type="protein sequence ID" value="KAF0749512.1"/>
    <property type="molecule type" value="Genomic_DNA"/>
</dbReference>
<evidence type="ECO:0000313" key="2">
    <source>
        <dbReference type="Proteomes" id="UP000478052"/>
    </source>
</evidence>
<keyword evidence="1" id="KW-0808">Transferase</keyword>
<organism evidence="1 2">
    <name type="scientific">Aphis craccivora</name>
    <name type="common">Cowpea aphid</name>
    <dbReference type="NCBI Taxonomy" id="307492"/>
    <lineage>
        <taxon>Eukaryota</taxon>
        <taxon>Metazoa</taxon>
        <taxon>Ecdysozoa</taxon>
        <taxon>Arthropoda</taxon>
        <taxon>Hexapoda</taxon>
        <taxon>Insecta</taxon>
        <taxon>Pterygota</taxon>
        <taxon>Neoptera</taxon>
        <taxon>Paraneoptera</taxon>
        <taxon>Hemiptera</taxon>
        <taxon>Sternorrhyncha</taxon>
        <taxon>Aphidomorpha</taxon>
        <taxon>Aphidoidea</taxon>
        <taxon>Aphididae</taxon>
        <taxon>Aphidini</taxon>
        <taxon>Aphis</taxon>
        <taxon>Aphis</taxon>
    </lineage>
</organism>
<dbReference type="AlphaFoldDB" id="A0A6G0Y5U9"/>
<gene>
    <name evidence="1" type="ORF">FWK35_00027415</name>
</gene>
<proteinExistence type="predicted"/>